<feature type="region of interest" description="Disordered" evidence="5">
    <location>
        <begin position="346"/>
        <end position="401"/>
    </location>
</feature>
<keyword evidence="3" id="KW-0862">Zinc</keyword>
<protein>
    <recommendedName>
        <fullName evidence="6">ZZ-type domain-containing protein</fullName>
    </recommendedName>
</protein>
<evidence type="ECO:0000259" key="6">
    <source>
        <dbReference type="PROSITE" id="PS50135"/>
    </source>
</evidence>
<feature type="domain" description="ZZ-type" evidence="6">
    <location>
        <begin position="602"/>
        <end position="658"/>
    </location>
</feature>
<feature type="domain" description="ZZ-type" evidence="6">
    <location>
        <begin position="757"/>
        <end position="813"/>
    </location>
</feature>
<feature type="region of interest" description="Disordered" evidence="5">
    <location>
        <begin position="1262"/>
        <end position="1289"/>
    </location>
</feature>
<feature type="compositionally biased region" description="Low complexity" evidence="5">
    <location>
        <begin position="221"/>
        <end position="230"/>
    </location>
</feature>
<dbReference type="PROSITE" id="PS01357">
    <property type="entry name" value="ZF_ZZ_1"/>
    <property type="match status" value="3"/>
</dbReference>
<sequence length="1647" mass="180886">MAAFTVKATYRSETRKFSFAEPTFPTYEQLYRQLYRVFPISHSFYLSKILFAPNTSPSRVLIGKEVHSAEEYARHTAPYQRRSWPGALLRFSVFDETPHKSPHMAPVLSLDDSLSSSSALDEHDSVATAPDATSQCTTATVVQPAADVRSEARGGREFLLQRIRERVRETTHNHGSPTSHTLPPTPPQSSRPTSMAESTSRPTSYIEDSAEWRPLPPRPPSRGVSASSAASARTVRPSLFDLLSNVPTSTPAGGSTREPLRGDRRERSFKEYIEDDRDIPRRVEAIYNRIDGAIARRFQSIASIPKLGPSNVNSRSSPSQQPSQRRLSMPPILSHFVTPPPPILYSDGHPGVHSQPDGDVMMHNMPLRSNPDPLPTQPAQSRAQQAQPQRPAPTPTERRTWPLTTTTTMDNALQGIRDTHNCCSVTQGKAEIKALMEQFQRDFEEKMTKTFGKDWDKMDCNEEKLKVDERLSNPPPPSTRCPAPTSQVGPPYPMSSLGLHRVTPLPPPPAWPTPPLWQREAVPVVPHATVHPYPARVDALYHVPTLPAAPMTTNAGVSDQKDPFRLPAVPITQRTPALAPVPQQANSDASLVDRLSSEQNVHSGVRCDHCDKRHVKGIRYKCLDCTDYDLCEACMASPNVWGNHDGTHAFFPIHKAGDFVDFCIVKDKRQRSQVMHKGITCDGCENKNITGVRHKCLQCTDYDLCSVCVSDPEKRQAHNLAHGFFPIVLAGKMDAFNDARNQLQSIPVPPPALAARHVRVHCDECYQSPIVGVRHKCLDCSDYDLCTSCISSPEHRSKHDASHAFFPVVVPGELDCYQMALAHHNRPLFGPGSRQLSSHAENNGCSSAQPPRPPALPVHKNILCDICNQEIVGVRNKCLDCPDYDLCQVCLMTPSLRSQHHAAHQFFGIEKPGEIIVHTVFTGDDERQPDQRPAVSESETRVRTRDVEPVVHNATCNLCDSRIRGDRFKCLDCPDYDMCQLCYKIASEQHPGHGFVKVSEPAILMPRNRDSDPMHNASCNACGHRIVGIRYKCMNESCRDFDLCESCEAHPIPIHPATHPLLKMKTPVVKIPRAYELLIDHSPSIVVDDTFMDMPAFDEPMTGIADVLASPSPSEPQIYTIIPPPPPQVRPLPDVTPEIRESMRALTESPLISEAPRYMASIPSSPAPVESSTRPVTPPVIPPRPPMPNFGDIFYRVTGIAEFSNESLAPLPQDADAPTTFFQRLDNPSEAATTALAESEVRLIDLDEPASTHDNQLLVEQRGEAESPVDGFTTPSEVPMSSSSNTAPRLEPVNEEWRQLWPEVTSLLQHLLQPPASPANVPPSAQASTNSLSMPGGMNTDEAKVEESKVSVKEAAEVSPVTVESPLVGEPLLCRPSVSDRPIDVLAVSRRFSDLILAVPPVQTAARSVRGSLDRLIPSASYRSQSPPAPLLATFVSDNNIADGQIFPPGAEFVKSWRMKNIGTVDWPETTELVFVAGDRMAPRGSSSLKVPVGVVKAGAEVEVVAGEMKAPETAGKYVSSWRLSDGKGNLFGHSVWVDIAVAEVNESSSESLASSSIIMPRPQPSSARSTVADVPTRFSTPSITLPSSPHSSGGSSVSLLDVPSSNSSDDDDAIYEDSRSRVLVSPPHMPQDIEYVMLFDSSSEDD</sequence>
<feature type="domain" description="ZZ-type" evidence="6">
    <location>
        <begin position="859"/>
        <end position="914"/>
    </location>
</feature>
<keyword evidence="2 4" id="KW-0863">Zinc-finger</keyword>
<keyword evidence="1" id="KW-0479">Metal-binding</keyword>
<feature type="region of interest" description="Disordered" evidence="5">
    <location>
        <begin position="305"/>
        <end position="326"/>
    </location>
</feature>
<dbReference type="InterPro" id="IPR000433">
    <property type="entry name" value="Znf_ZZ"/>
</dbReference>
<feature type="region of interest" description="Disordered" evidence="5">
    <location>
        <begin position="468"/>
        <end position="487"/>
    </location>
</feature>
<dbReference type="PROSITE" id="PS50135">
    <property type="entry name" value="ZF_ZZ_2"/>
    <property type="match status" value="6"/>
</dbReference>
<dbReference type="PANTHER" id="PTHR20930:SF0">
    <property type="entry name" value="PROTEIN ILRUN"/>
    <property type="match status" value="1"/>
</dbReference>
<dbReference type="GO" id="GO:0008270">
    <property type="term" value="F:zinc ion binding"/>
    <property type="evidence" value="ECO:0007669"/>
    <property type="project" value="UniProtKB-KW"/>
</dbReference>
<dbReference type="EMBL" id="MK805235">
    <property type="protein sequence ID" value="QIE48508.1"/>
    <property type="molecule type" value="mRNA"/>
</dbReference>
<feature type="region of interest" description="Disordered" evidence="5">
    <location>
        <begin position="243"/>
        <end position="268"/>
    </location>
</feature>
<dbReference type="Pfam" id="PF16158">
    <property type="entry name" value="N_BRCA1_IG"/>
    <property type="match status" value="1"/>
</dbReference>
<dbReference type="CDD" id="cd02340">
    <property type="entry name" value="ZZ_NBR1_like"/>
    <property type="match status" value="4"/>
</dbReference>
<feature type="region of interest" description="Disordered" evidence="5">
    <location>
        <begin position="1552"/>
        <end position="1628"/>
    </location>
</feature>
<dbReference type="CDD" id="cd02249">
    <property type="entry name" value="ZZ"/>
    <property type="match status" value="2"/>
</dbReference>
<accession>A0A6G6FQF5</accession>
<feature type="compositionally biased region" description="Low complexity" evidence="5">
    <location>
        <begin position="1588"/>
        <end position="1608"/>
    </location>
</feature>
<dbReference type="OrthoDB" id="661148at2759"/>
<proteinExistence type="evidence at transcript level"/>
<dbReference type="Gene3D" id="2.60.40.10">
    <property type="entry name" value="Immunoglobulins"/>
    <property type="match status" value="1"/>
</dbReference>
<evidence type="ECO:0000256" key="1">
    <source>
        <dbReference type="ARBA" id="ARBA00022723"/>
    </source>
</evidence>
<dbReference type="CDD" id="cd14947">
    <property type="entry name" value="NBR1_like"/>
    <property type="match status" value="1"/>
</dbReference>
<dbReference type="Gene3D" id="3.30.60.90">
    <property type="match status" value="6"/>
</dbReference>
<evidence type="ECO:0000256" key="3">
    <source>
        <dbReference type="ARBA" id="ARBA00022833"/>
    </source>
</evidence>
<feature type="compositionally biased region" description="Polar residues" evidence="5">
    <location>
        <begin position="1273"/>
        <end position="1287"/>
    </location>
</feature>
<feature type="domain" description="ZZ-type" evidence="6">
    <location>
        <begin position="951"/>
        <end position="1003"/>
    </location>
</feature>
<dbReference type="PANTHER" id="PTHR20930">
    <property type="entry name" value="OVARIAN CARCINOMA ANTIGEN CA125-RELATED"/>
    <property type="match status" value="1"/>
</dbReference>
<name>A0A6G6FQF5_9APHY</name>
<dbReference type="SMART" id="SM00291">
    <property type="entry name" value="ZnF_ZZ"/>
    <property type="match status" value="6"/>
</dbReference>
<evidence type="ECO:0000256" key="5">
    <source>
        <dbReference type="SAM" id="MobiDB-lite"/>
    </source>
</evidence>
<evidence type="ECO:0000256" key="4">
    <source>
        <dbReference type="PROSITE-ProRule" id="PRU00228"/>
    </source>
</evidence>
<dbReference type="Pfam" id="PF00569">
    <property type="entry name" value="ZZ"/>
    <property type="match status" value="6"/>
</dbReference>
<feature type="compositionally biased region" description="Polar residues" evidence="5">
    <location>
        <begin position="834"/>
        <end position="849"/>
    </location>
</feature>
<feature type="compositionally biased region" description="Low complexity" evidence="5">
    <location>
        <begin position="377"/>
        <end position="389"/>
    </location>
</feature>
<evidence type="ECO:0000256" key="2">
    <source>
        <dbReference type="ARBA" id="ARBA00022771"/>
    </source>
</evidence>
<feature type="region of interest" description="Disordered" evidence="5">
    <location>
        <begin position="169"/>
        <end position="230"/>
    </location>
</feature>
<dbReference type="InterPro" id="IPR032350">
    <property type="entry name" value="Nbr1_FW"/>
</dbReference>
<organism evidence="7">
    <name type="scientific">Trametes gibbosa</name>
    <dbReference type="NCBI Taxonomy" id="160864"/>
    <lineage>
        <taxon>Eukaryota</taxon>
        <taxon>Fungi</taxon>
        <taxon>Dikarya</taxon>
        <taxon>Basidiomycota</taxon>
        <taxon>Agaricomycotina</taxon>
        <taxon>Agaricomycetes</taxon>
        <taxon>Polyporales</taxon>
        <taxon>Polyporaceae</taxon>
        <taxon>Trametes</taxon>
    </lineage>
</organism>
<feature type="compositionally biased region" description="Basic and acidic residues" evidence="5">
    <location>
        <begin position="258"/>
        <end position="268"/>
    </location>
</feature>
<dbReference type="InterPro" id="IPR013783">
    <property type="entry name" value="Ig-like_fold"/>
</dbReference>
<evidence type="ECO:0000313" key="7">
    <source>
        <dbReference type="EMBL" id="QIE48508.1"/>
    </source>
</evidence>
<feature type="domain" description="ZZ-type" evidence="6">
    <location>
        <begin position="1014"/>
        <end position="1069"/>
    </location>
</feature>
<dbReference type="InterPro" id="IPR043145">
    <property type="entry name" value="Znf_ZZ_sf"/>
</dbReference>
<feature type="region of interest" description="Disordered" evidence="5">
    <location>
        <begin position="1163"/>
        <end position="1184"/>
    </location>
</feature>
<feature type="region of interest" description="Disordered" evidence="5">
    <location>
        <begin position="832"/>
        <end position="852"/>
    </location>
</feature>
<feature type="domain" description="ZZ-type" evidence="6">
    <location>
        <begin position="676"/>
        <end position="732"/>
    </location>
</feature>
<feature type="region of interest" description="Disordered" evidence="5">
    <location>
        <begin position="115"/>
        <end position="134"/>
    </location>
</feature>
<feature type="compositionally biased region" description="Polar residues" evidence="5">
    <location>
        <begin position="1578"/>
        <end position="1587"/>
    </location>
</feature>
<feature type="compositionally biased region" description="Low complexity" evidence="5">
    <location>
        <begin position="314"/>
        <end position="326"/>
    </location>
</feature>
<reference evidence="7" key="1">
    <citation type="journal article" date="2019" name="J. For. Res.">
        <title>Expression and analysis of zinc finger family gene in Lenzites gibbosa.</title>
        <authorList>
            <person name="Zhang J."/>
            <person name="Chi Y."/>
            <person name="Li S."/>
            <person name="Zhang J."/>
            <person name="Chen J."/>
        </authorList>
    </citation>
    <scope>NUCLEOTIDE SEQUENCE</scope>
    <source>
        <strain evidence="7">ZnF101</strain>
    </source>
</reference>
<dbReference type="SUPFAM" id="SSF57850">
    <property type="entry name" value="RING/U-box"/>
    <property type="match status" value="6"/>
</dbReference>
<feature type="region of interest" description="Disordered" evidence="5">
    <location>
        <begin position="1313"/>
        <end position="1337"/>
    </location>
</feature>